<protein>
    <submittedName>
        <fullName evidence="2">Uncharacterized protein</fullName>
    </submittedName>
</protein>
<organism evidence="2 3">
    <name type="scientific">Gossypium armourianum</name>
    <dbReference type="NCBI Taxonomy" id="34283"/>
    <lineage>
        <taxon>Eukaryota</taxon>
        <taxon>Viridiplantae</taxon>
        <taxon>Streptophyta</taxon>
        <taxon>Embryophyta</taxon>
        <taxon>Tracheophyta</taxon>
        <taxon>Spermatophyta</taxon>
        <taxon>Magnoliopsida</taxon>
        <taxon>eudicotyledons</taxon>
        <taxon>Gunneridae</taxon>
        <taxon>Pentapetalae</taxon>
        <taxon>rosids</taxon>
        <taxon>malvids</taxon>
        <taxon>Malvales</taxon>
        <taxon>Malvaceae</taxon>
        <taxon>Malvoideae</taxon>
        <taxon>Gossypium</taxon>
    </lineage>
</organism>
<evidence type="ECO:0000256" key="1">
    <source>
        <dbReference type="SAM" id="MobiDB-lite"/>
    </source>
</evidence>
<feature type="region of interest" description="Disordered" evidence="1">
    <location>
        <begin position="1"/>
        <end position="36"/>
    </location>
</feature>
<gene>
    <name evidence="2" type="ORF">Goarm_000780</name>
</gene>
<sequence>MDYWNNGRTQPGRENRWAHHWRRESRAGHSKVAKCL</sequence>
<dbReference type="AlphaFoldDB" id="A0A7J9KAW8"/>
<proteinExistence type="predicted"/>
<dbReference type="EMBL" id="JABFAE010000013">
    <property type="protein sequence ID" value="MBA0843610.1"/>
    <property type="molecule type" value="Genomic_DNA"/>
</dbReference>
<keyword evidence="3" id="KW-1185">Reference proteome</keyword>
<dbReference type="Proteomes" id="UP000593575">
    <property type="component" value="Unassembled WGS sequence"/>
</dbReference>
<evidence type="ECO:0000313" key="2">
    <source>
        <dbReference type="EMBL" id="MBA0843610.1"/>
    </source>
</evidence>
<comment type="caution">
    <text evidence="2">The sequence shown here is derived from an EMBL/GenBank/DDBJ whole genome shotgun (WGS) entry which is preliminary data.</text>
</comment>
<accession>A0A7J9KAW8</accession>
<name>A0A7J9KAW8_9ROSI</name>
<feature type="compositionally biased region" description="Basic residues" evidence="1">
    <location>
        <begin position="18"/>
        <end position="36"/>
    </location>
</feature>
<reference evidence="2 3" key="1">
    <citation type="journal article" date="2019" name="Genome Biol. Evol.">
        <title>Insights into the evolution of the New World diploid cottons (Gossypium, subgenus Houzingenia) based on genome sequencing.</title>
        <authorList>
            <person name="Grover C.E."/>
            <person name="Arick M.A. 2nd"/>
            <person name="Thrash A."/>
            <person name="Conover J.L."/>
            <person name="Sanders W.S."/>
            <person name="Peterson D.G."/>
            <person name="Frelichowski J.E."/>
            <person name="Scheffler J.A."/>
            <person name="Scheffler B.E."/>
            <person name="Wendel J.F."/>
        </authorList>
    </citation>
    <scope>NUCLEOTIDE SEQUENCE [LARGE SCALE GENOMIC DNA]</scope>
    <source>
        <strain evidence="2">6</strain>
        <tissue evidence="2">Leaf</tissue>
    </source>
</reference>
<evidence type="ECO:0000313" key="3">
    <source>
        <dbReference type="Proteomes" id="UP000593575"/>
    </source>
</evidence>